<name>A0ABT9IWB5_9BACL</name>
<protein>
    <recommendedName>
        <fullName evidence="3">VCBS repeat-containing protein</fullName>
    </recommendedName>
</protein>
<evidence type="ECO:0000313" key="1">
    <source>
        <dbReference type="EMBL" id="MDP5273654.1"/>
    </source>
</evidence>
<reference evidence="1 2" key="1">
    <citation type="submission" date="2023-08" db="EMBL/GenBank/DDBJ databases">
        <authorList>
            <person name="Park J.-S."/>
        </authorList>
    </citation>
    <scope>NUCLEOTIDE SEQUENCE [LARGE SCALE GENOMIC DNA]</scope>
    <source>
        <strain evidence="1 2">2205SS18-9</strain>
    </source>
</reference>
<accession>A0ABT9IWB5</accession>
<sequence length="465" mass="54535">MIKLILFFLIMTTSHETSNPCSDPVYFQWEDKLKTNGAEYIDTTNTILHDEVIRGNKIGKIENQLDPATCSSYIFKNGDASYLPTNTEIYEMVGYQPTFRLIAKLENQLKVYEAAEKPTRMSKLYDLENNVEEIMIDGVSLSNLKKHFIEEYSESTLEEFVEEAMSHFTKEITIQIKLLNGNDIEETYRINPFSYESPGILSSKIKASERMHSIILMTINQGKGLSSIYTIPTVEAPNVIDLSFTPLKYSEAVKVEPEENWKKVNSFPFGDLEGKAILLHVYKEITQENKSYFYYYIEYENQMFFLKYCHCIYTDKPDIKILQNRDHSVHNSLNLIGTYGDSVRFEYVVYDELNEKWLLFDNWGAPKFIDLDHDGKKEIISEYRWDVSIIRWNEGQLEAVGLHENTIQYKNLPEMLGITKHVFFRNENNSFFEFSIWNPYDSDLSFYYQYETDHLKIMENEPAFP</sequence>
<organism evidence="1 2">
    <name type="scientific">Chengkuizengella axinellae</name>
    <dbReference type="NCBI Taxonomy" id="3064388"/>
    <lineage>
        <taxon>Bacteria</taxon>
        <taxon>Bacillati</taxon>
        <taxon>Bacillota</taxon>
        <taxon>Bacilli</taxon>
        <taxon>Bacillales</taxon>
        <taxon>Paenibacillaceae</taxon>
        <taxon>Chengkuizengella</taxon>
    </lineage>
</organism>
<evidence type="ECO:0000313" key="2">
    <source>
        <dbReference type="Proteomes" id="UP001231941"/>
    </source>
</evidence>
<keyword evidence="2" id="KW-1185">Reference proteome</keyword>
<comment type="caution">
    <text evidence="1">The sequence shown here is derived from an EMBL/GenBank/DDBJ whole genome shotgun (WGS) entry which is preliminary data.</text>
</comment>
<dbReference type="Proteomes" id="UP001231941">
    <property type="component" value="Unassembled WGS sequence"/>
</dbReference>
<proteinExistence type="predicted"/>
<dbReference type="RefSeq" id="WP_305990961.1">
    <property type="nucleotide sequence ID" value="NZ_JAVAMP010000002.1"/>
</dbReference>
<gene>
    <name evidence="1" type="ORF">Q5Y73_06035</name>
</gene>
<dbReference type="EMBL" id="JAVAMP010000002">
    <property type="protein sequence ID" value="MDP5273654.1"/>
    <property type="molecule type" value="Genomic_DNA"/>
</dbReference>
<evidence type="ECO:0008006" key="3">
    <source>
        <dbReference type="Google" id="ProtNLM"/>
    </source>
</evidence>